<evidence type="ECO:0000313" key="1">
    <source>
        <dbReference type="EMBL" id="KAK8196635.1"/>
    </source>
</evidence>
<dbReference type="Proteomes" id="UP001320706">
    <property type="component" value="Unassembled WGS sequence"/>
</dbReference>
<gene>
    <name evidence="1" type="ORF">M8818_006800</name>
</gene>
<organism evidence="1 2">
    <name type="scientific">Zalaria obscura</name>
    <dbReference type="NCBI Taxonomy" id="2024903"/>
    <lineage>
        <taxon>Eukaryota</taxon>
        <taxon>Fungi</taxon>
        <taxon>Dikarya</taxon>
        <taxon>Ascomycota</taxon>
        <taxon>Pezizomycotina</taxon>
        <taxon>Dothideomycetes</taxon>
        <taxon>Dothideomycetidae</taxon>
        <taxon>Dothideales</taxon>
        <taxon>Zalariaceae</taxon>
        <taxon>Zalaria</taxon>
    </lineage>
</organism>
<accession>A0ACC3S5W4</accession>
<reference evidence="1" key="1">
    <citation type="submission" date="2024-02" db="EMBL/GenBank/DDBJ databases">
        <title>Metagenome Assembled Genome of Zalaria obscura JY119.</title>
        <authorList>
            <person name="Vighnesh L."/>
            <person name="Jagadeeshwari U."/>
            <person name="Venkata Ramana C."/>
            <person name="Sasikala C."/>
        </authorList>
    </citation>
    <scope>NUCLEOTIDE SEQUENCE</scope>
    <source>
        <strain evidence="1">JY119</strain>
    </source>
</reference>
<dbReference type="EMBL" id="JAMKPW020000041">
    <property type="protein sequence ID" value="KAK8196635.1"/>
    <property type="molecule type" value="Genomic_DNA"/>
</dbReference>
<proteinExistence type="predicted"/>
<keyword evidence="2" id="KW-1185">Reference proteome</keyword>
<evidence type="ECO:0000313" key="2">
    <source>
        <dbReference type="Proteomes" id="UP001320706"/>
    </source>
</evidence>
<comment type="caution">
    <text evidence="1">The sequence shown here is derived from an EMBL/GenBank/DDBJ whole genome shotgun (WGS) entry which is preliminary data.</text>
</comment>
<protein>
    <submittedName>
        <fullName evidence="1">Uncharacterized protein</fullName>
    </submittedName>
</protein>
<sequence>MGTAADMAVHETIAFEILLRGHAALRKVTNTRCIETDVVSTRWQRIQMAQYGRYTKSQGEGYLRRIPDPPHTSKP</sequence>
<name>A0ACC3S5W4_9PEZI</name>